<dbReference type="AlphaFoldDB" id="B6TYT7"/>
<evidence type="ECO:0000256" key="1">
    <source>
        <dbReference type="SAM" id="SignalP"/>
    </source>
</evidence>
<proteinExistence type="evidence at transcript level"/>
<organism evidence="2">
    <name type="scientific">Zea mays</name>
    <name type="common">Maize</name>
    <dbReference type="NCBI Taxonomy" id="4577"/>
    <lineage>
        <taxon>Eukaryota</taxon>
        <taxon>Viridiplantae</taxon>
        <taxon>Streptophyta</taxon>
        <taxon>Embryophyta</taxon>
        <taxon>Tracheophyta</taxon>
        <taxon>Spermatophyta</taxon>
        <taxon>Magnoliopsida</taxon>
        <taxon>Liliopsida</taxon>
        <taxon>Poales</taxon>
        <taxon>Poaceae</taxon>
        <taxon>PACMAD clade</taxon>
        <taxon>Panicoideae</taxon>
        <taxon>Andropogonodae</taxon>
        <taxon>Andropogoneae</taxon>
        <taxon>Tripsacinae</taxon>
        <taxon>Zea</taxon>
    </lineage>
</organism>
<feature type="chain" id="PRO_5002850522" evidence="1">
    <location>
        <begin position="22"/>
        <end position="125"/>
    </location>
</feature>
<accession>B6TYT7</accession>
<dbReference type="EMBL" id="EU970152">
    <property type="protein sequence ID" value="ACG42270.1"/>
    <property type="molecule type" value="mRNA"/>
</dbReference>
<evidence type="ECO:0000313" key="2">
    <source>
        <dbReference type="EMBL" id="ACG42270.1"/>
    </source>
</evidence>
<sequence>MWAHLAVALFMALAVAPPARGSDVPSFPLSQVQPRPGEHAACRGLSAVRAHRQRGRFRGRLRDAARRHHRRPPWPRAQPGGRLVGCVLVNSRCRRACGWRAWRDGALLITCILYVVVVVSREGTE</sequence>
<reference evidence="2" key="1">
    <citation type="journal article" date="2009" name="Plant Mol. Biol.">
        <title>Insights into corn genes derived from large-scale cDNA sequencing.</title>
        <authorList>
            <person name="Alexandrov N.N."/>
            <person name="Brover V.V."/>
            <person name="Freidin S."/>
            <person name="Troukhan M.E."/>
            <person name="Tatarinova T.V."/>
            <person name="Zhang H."/>
            <person name="Swaller T.J."/>
            <person name="Lu Y.P."/>
            <person name="Bouck J."/>
            <person name="Flavell R.B."/>
            <person name="Feldmann K.A."/>
        </authorList>
    </citation>
    <scope>NUCLEOTIDE SEQUENCE</scope>
</reference>
<protein>
    <submittedName>
        <fullName evidence="2">Uncharacterized protein</fullName>
    </submittedName>
</protein>
<keyword evidence="1" id="KW-0732">Signal</keyword>
<feature type="signal peptide" evidence="1">
    <location>
        <begin position="1"/>
        <end position="21"/>
    </location>
</feature>
<name>B6TYT7_MAIZE</name>